<dbReference type="InterPro" id="IPR004477">
    <property type="entry name" value="ComEC_N"/>
</dbReference>
<dbReference type="RefSeq" id="WP_216128341.1">
    <property type="nucleotide sequence ID" value="NZ_CP064782.1"/>
</dbReference>
<dbReference type="NCBIfam" id="TIGR00360">
    <property type="entry name" value="ComEC_N-term"/>
    <property type="match status" value="1"/>
</dbReference>
<dbReference type="InterPro" id="IPR025405">
    <property type="entry name" value="DUF4131"/>
</dbReference>
<dbReference type="PANTHER" id="PTHR30619">
    <property type="entry name" value="DNA INTERNALIZATION/COMPETENCE PROTEIN COMEC/REC2"/>
    <property type="match status" value="1"/>
</dbReference>
<dbReference type="AlphaFoldDB" id="A0A975SM39"/>
<dbReference type="InterPro" id="IPR035681">
    <property type="entry name" value="ComA-like_MBL"/>
</dbReference>
<dbReference type="CDD" id="cd07731">
    <property type="entry name" value="ComA-like_MBL-fold"/>
    <property type="match status" value="1"/>
</dbReference>
<comment type="subcellular location">
    <subcellularLocation>
        <location evidence="1">Cell membrane</location>
        <topology evidence="1">Multi-pass membrane protein</topology>
    </subcellularLocation>
</comment>
<keyword evidence="3 7" id="KW-0812">Transmembrane</keyword>
<feature type="transmembrane region" description="Helical" evidence="7">
    <location>
        <begin position="501"/>
        <end position="522"/>
    </location>
</feature>
<dbReference type="Pfam" id="PF13567">
    <property type="entry name" value="DUF4131"/>
    <property type="match status" value="1"/>
</dbReference>
<dbReference type="GO" id="GO:0005886">
    <property type="term" value="C:plasma membrane"/>
    <property type="evidence" value="ECO:0007669"/>
    <property type="project" value="UniProtKB-SubCell"/>
</dbReference>
<evidence type="ECO:0000313" key="12">
    <source>
        <dbReference type="Proteomes" id="UP000683428"/>
    </source>
</evidence>
<dbReference type="Pfam" id="PF03772">
    <property type="entry name" value="Competence"/>
    <property type="match status" value="2"/>
</dbReference>
<feature type="transmembrane region" description="Helical" evidence="7">
    <location>
        <begin position="308"/>
        <end position="328"/>
    </location>
</feature>
<feature type="transmembrane region" description="Helical" evidence="7">
    <location>
        <begin position="366"/>
        <end position="386"/>
    </location>
</feature>
<evidence type="ECO:0000256" key="6">
    <source>
        <dbReference type="SAM" id="MobiDB-lite"/>
    </source>
</evidence>
<feature type="transmembrane region" description="Helical" evidence="7">
    <location>
        <begin position="557"/>
        <end position="577"/>
    </location>
</feature>
<keyword evidence="5 7" id="KW-0472">Membrane</keyword>
<feature type="domain" description="ComEC/Rec2-related protein" evidence="9">
    <location>
        <begin position="243"/>
        <end position="387"/>
    </location>
</feature>
<accession>A0A975SM39</accession>
<evidence type="ECO:0000256" key="4">
    <source>
        <dbReference type="ARBA" id="ARBA00022989"/>
    </source>
</evidence>
<feature type="compositionally biased region" description="Low complexity" evidence="6">
    <location>
        <begin position="411"/>
        <end position="425"/>
    </location>
</feature>
<proteinExistence type="predicted"/>
<keyword evidence="2" id="KW-1003">Cell membrane</keyword>
<feature type="transmembrane region" description="Helical" evidence="7">
    <location>
        <begin position="528"/>
        <end position="550"/>
    </location>
</feature>
<dbReference type="EMBL" id="CP064782">
    <property type="protein sequence ID" value="QWT48864.1"/>
    <property type="molecule type" value="Genomic_DNA"/>
</dbReference>
<reference evidence="11" key="1">
    <citation type="submission" date="2020-11" db="EMBL/GenBank/DDBJ databases">
        <title>Azospira inquinata sp. nov.</title>
        <authorList>
            <person name="Moe W.M."/>
            <person name="Mikes M.C."/>
        </authorList>
    </citation>
    <scope>NUCLEOTIDE SEQUENCE</scope>
    <source>
        <strain evidence="11">Azo-3</strain>
    </source>
</reference>
<evidence type="ECO:0000259" key="8">
    <source>
        <dbReference type="Pfam" id="PF00753"/>
    </source>
</evidence>
<evidence type="ECO:0000256" key="7">
    <source>
        <dbReference type="SAM" id="Phobius"/>
    </source>
</evidence>
<feature type="domain" description="ComEC/Rec2-related protein" evidence="9">
    <location>
        <begin position="474"/>
        <end position="602"/>
    </location>
</feature>
<keyword evidence="4 7" id="KW-1133">Transmembrane helix</keyword>
<dbReference type="NCBIfam" id="TIGR00361">
    <property type="entry name" value="ComEC_Rec2"/>
    <property type="match status" value="1"/>
</dbReference>
<evidence type="ECO:0000256" key="2">
    <source>
        <dbReference type="ARBA" id="ARBA00022475"/>
    </source>
</evidence>
<dbReference type="InterPro" id="IPR052159">
    <property type="entry name" value="Competence_DNA_uptake"/>
</dbReference>
<dbReference type="KEGG" id="aiq:Azoinq_13720"/>
<evidence type="ECO:0000313" key="11">
    <source>
        <dbReference type="EMBL" id="QWT48864.1"/>
    </source>
</evidence>
<sequence length="895" mass="95352">MNFPALAFALGVGLLQWLPALPDFSLPPLLGLGALAWVGLSRSGLGPPWNARRRVALLGLAFALGLGWAGWRAQLRMADQLAPDLEGRDLTLTGVVAALPQATPRGWRFEFQSDGPGILAGKGAAPRVLPSRLLLSWYRDKDGALPLLEPGQRWRLTLRLKRPHGNVNGAGFDYEAWLLERGLGAVGYVRGDDERLLLADSVLRAGVWPPGLAVERLRSRLREHFQAALPAADYPYQGVLLALAIGDQQAIPGEQWRVFSHTGITHLISISGLHVTLVGALAGAWAGWLWRRRPGLLERLPVQRLRIGVAWGAAGAYTLLAGAAVPALRTWAMLGAVALALTLGRGTKPGGILGFALLTVLLWDPWAVLAPGFWLSFLAVAALLVVGSQGGREGGEGPGAAAVAGGDGSADDSGPQAAAGPGEREAPVALAMAPAAQDSPWGDIPFPDAVSGTGPQAKPTPEAGRTLSFPSAWAQAWREGRQRLRPPALGRLLGDWGRTQGAVTLLSLPLLLLFFQQFSLISPLANGVAIPLVSLVITPLVLAGALLPFFPWLLQAAHALFTGLMAWLGWLAAWPGAVWSPPAPDWGALVLAGVGVVWMLMPRGFPGRAAAGLLLLPLLVNPPPRPPPGEAWVEVLDVGQGLAVAVRTAEHTLLYDTGPYFSQESDAGQRLVVPWLRAMGVTRLDGLVITHRDLDHAGGAVSVLESLPVGWLLDSLPEDSQEGRGIHPRVARRGPCLAGAAWVWEGVGFRMLYPDARDDPRLVKKSNHRSCVLQVRAAGHILLLTSDIEAADEAALLARYPGALGAEVLVVPHHGSKTSSSPAFVAAVGAREVIYPVGYRNRFGHPRPEILARYQGARAWRTDRDGAISLRLGPQVALSGARATWPRYWRKVMLD</sequence>
<dbReference type="Proteomes" id="UP000683428">
    <property type="component" value="Chromosome"/>
</dbReference>
<protein>
    <submittedName>
        <fullName evidence="11">DNA internalization-related competence protein ComEC/Rec2</fullName>
    </submittedName>
</protein>
<evidence type="ECO:0000256" key="3">
    <source>
        <dbReference type="ARBA" id="ARBA00022692"/>
    </source>
</evidence>
<feature type="region of interest" description="Disordered" evidence="6">
    <location>
        <begin position="394"/>
        <end position="425"/>
    </location>
</feature>
<gene>
    <name evidence="11" type="ORF">Azoinq_13720</name>
</gene>
<feature type="domain" description="Metallo-beta-lactamase" evidence="8">
    <location>
        <begin position="637"/>
        <end position="829"/>
    </location>
</feature>
<feature type="domain" description="DUF4131" evidence="10">
    <location>
        <begin position="24"/>
        <end position="193"/>
    </location>
</feature>
<evidence type="ECO:0000259" key="9">
    <source>
        <dbReference type="Pfam" id="PF03772"/>
    </source>
</evidence>
<dbReference type="Pfam" id="PF00753">
    <property type="entry name" value="Lactamase_B"/>
    <property type="match status" value="1"/>
</dbReference>
<keyword evidence="12" id="KW-1185">Reference proteome</keyword>
<dbReference type="GO" id="GO:0030420">
    <property type="term" value="P:establishment of competence for transformation"/>
    <property type="evidence" value="ECO:0007669"/>
    <property type="project" value="InterPro"/>
</dbReference>
<organism evidence="11 12">
    <name type="scientific">Azospira inquinata</name>
    <dbReference type="NCBI Taxonomy" id="2785627"/>
    <lineage>
        <taxon>Bacteria</taxon>
        <taxon>Pseudomonadati</taxon>
        <taxon>Pseudomonadota</taxon>
        <taxon>Betaproteobacteria</taxon>
        <taxon>Rhodocyclales</taxon>
        <taxon>Rhodocyclaceae</taxon>
        <taxon>Azospira</taxon>
    </lineage>
</organism>
<dbReference type="PANTHER" id="PTHR30619:SF1">
    <property type="entry name" value="RECOMBINATION PROTEIN 2"/>
    <property type="match status" value="1"/>
</dbReference>
<dbReference type="InterPro" id="IPR001279">
    <property type="entry name" value="Metallo-B-lactamas"/>
</dbReference>
<dbReference type="InterPro" id="IPR004797">
    <property type="entry name" value="Competence_ComEC/Rec2"/>
</dbReference>
<name>A0A975SM39_9RHOO</name>
<evidence type="ECO:0000259" key="10">
    <source>
        <dbReference type="Pfam" id="PF13567"/>
    </source>
</evidence>
<evidence type="ECO:0000256" key="1">
    <source>
        <dbReference type="ARBA" id="ARBA00004651"/>
    </source>
</evidence>
<feature type="transmembrane region" description="Helical" evidence="7">
    <location>
        <begin position="55"/>
        <end position="71"/>
    </location>
</feature>
<evidence type="ECO:0000256" key="5">
    <source>
        <dbReference type="ARBA" id="ARBA00023136"/>
    </source>
</evidence>
<feature type="transmembrane region" description="Helical" evidence="7">
    <location>
        <begin position="267"/>
        <end position="288"/>
    </location>
</feature>